<sequence length="63" mass="6809">MQKDVQFAPGQIRATQKADATTKAAKSILDAEIAAREAKTERLRQARLNNGKQSGESATPALR</sequence>
<dbReference type="AlphaFoldDB" id="A0A8J7UJ88"/>
<evidence type="ECO:0000256" key="1">
    <source>
        <dbReference type="SAM" id="MobiDB-lite"/>
    </source>
</evidence>
<name>A0A8J7UJ88_9HYPH</name>
<reference evidence="2" key="1">
    <citation type="submission" date="2021-03" db="EMBL/GenBank/DDBJ databases">
        <title>Genome sequencing and assembly of Tianweitania sediminis.</title>
        <authorList>
            <person name="Chhetri G."/>
        </authorList>
    </citation>
    <scope>NUCLEOTIDE SEQUENCE</scope>
    <source>
        <strain evidence="2">Z8</strain>
    </source>
</reference>
<dbReference type="EMBL" id="JAGIYY010000010">
    <property type="protein sequence ID" value="MBP0441034.1"/>
    <property type="molecule type" value="Genomic_DNA"/>
</dbReference>
<evidence type="ECO:0000313" key="3">
    <source>
        <dbReference type="Proteomes" id="UP000666240"/>
    </source>
</evidence>
<dbReference type="Proteomes" id="UP000666240">
    <property type="component" value="Unassembled WGS sequence"/>
</dbReference>
<feature type="region of interest" description="Disordered" evidence="1">
    <location>
        <begin position="1"/>
        <end position="23"/>
    </location>
</feature>
<dbReference type="RefSeq" id="WP_209337053.1">
    <property type="nucleotide sequence ID" value="NZ_JAGIYY010000010.1"/>
</dbReference>
<evidence type="ECO:0000313" key="2">
    <source>
        <dbReference type="EMBL" id="MBP0441034.1"/>
    </source>
</evidence>
<protein>
    <submittedName>
        <fullName evidence="2">Uncharacterized protein</fullName>
    </submittedName>
</protein>
<organism evidence="2 3">
    <name type="scientific">Tianweitania sediminis</name>
    <dbReference type="NCBI Taxonomy" id="1502156"/>
    <lineage>
        <taxon>Bacteria</taxon>
        <taxon>Pseudomonadati</taxon>
        <taxon>Pseudomonadota</taxon>
        <taxon>Alphaproteobacteria</taxon>
        <taxon>Hyphomicrobiales</taxon>
        <taxon>Phyllobacteriaceae</taxon>
        <taxon>Tianweitania</taxon>
    </lineage>
</organism>
<keyword evidence="3" id="KW-1185">Reference proteome</keyword>
<gene>
    <name evidence="2" type="ORF">J5Y06_20495</name>
</gene>
<accession>A0A8J7UJ88</accession>
<feature type="compositionally biased region" description="Polar residues" evidence="1">
    <location>
        <begin position="47"/>
        <end position="57"/>
    </location>
</feature>
<feature type="compositionally biased region" description="Low complexity" evidence="1">
    <location>
        <begin position="14"/>
        <end position="23"/>
    </location>
</feature>
<feature type="region of interest" description="Disordered" evidence="1">
    <location>
        <begin position="42"/>
        <end position="63"/>
    </location>
</feature>
<comment type="caution">
    <text evidence="2">The sequence shown here is derived from an EMBL/GenBank/DDBJ whole genome shotgun (WGS) entry which is preliminary data.</text>
</comment>
<proteinExistence type="predicted"/>